<dbReference type="Proteomes" id="UP000076874">
    <property type="component" value="Unassembled WGS sequence"/>
</dbReference>
<feature type="compositionally biased region" description="Basic and acidic residues" evidence="1">
    <location>
        <begin position="11"/>
        <end position="24"/>
    </location>
</feature>
<accession>A0A162MAD6</accession>
<gene>
    <name evidence="2" type="ORF">SPI_09466</name>
</gene>
<keyword evidence="3" id="KW-1185">Reference proteome</keyword>
<reference evidence="2 3" key="1">
    <citation type="journal article" date="2016" name="Genome Biol. Evol.">
        <title>Divergent and convergent evolution of fungal pathogenicity.</title>
        <authorList>
            <person name="Shang Y."/>
            <person name="Xiao G."/>
            <person name="Zheng P."/>
            <person name="Cen K."/>
            <person name="Zhan S."/>
            <person name="Wang C."/>
        </authorList>
    </citation>
    <scope>NUCLEOTIDE SEQUENCE [LARGE SCALE GENOMIC DNA]</scope>
    <source>
        <strain evidence="2 3">RCEF 264</strain>
    </source>
</reference>
<evidence type="ECO:0000313" key="3">
    <source>
        <dbReference type="Proteomes" id="UP000076874"/>
    </source>
</evidence>
<name>A0A162MAD6_9HYPO</name>
<dbReference type="AlphaFoldDB" id="A0A162MAD6"/>
<evidence type="ECO:0000256" key="1">
    <source>
        <dbReference type="SAM" id="MobiDB-lite"/>
    </source>
</evidence>
<dbReference type="EMBL" id="AZHD01000031">
    <property type="protein sequence ID" value="OAA53310.1"/>
    <property type="molecule type" value="Genomic_DNA"/>
</dbReference>
<comment type="caution">
    <text evidence="2">The sequence shown here is derived from an EMBL/GenBank/DDBJ whole genome shotgun (WGS) entry which is preliminary data.</text>
</comment>
<feature type="compositionally biased region" description="Basic residues" evidence="1">
    <location>
        <begin position="1"/>
        <end position="10"/>
    </location>
</feature>
<protein>
    <submittedName>
        <fullName evidence="2">Uncharacterized protein</fullName>
    </submittedName>
</protein>
<sequence length="247" mass="26904">MALARGKRIRSGLDDGSADKEKKKVTNIPAKAAGVEAAVKINAGAGAGVGGRLAASAMSAVVLPSAHNATAMPTIRPGERMSNFAARVDAALPVSGLIQRSGKHNKDPLGFEKVFRTKQERKLHKLYDQWRLEDAKRKDRLVEEQELAELDGMELDESLGVKWRLDFQQQTGTKKKKKKGAASFSLASGDDGGNYDMWAAFNRKNGNTNTIRTGTQSAVTAPPEFHKIDSKKFKFTQKAENRSHTAL</sequence>
<dbReference type="OrthoDB" id="5876637at2759"/>
<proteinExistence type="predicted"/>
<evidence type="ECO:0000313" key="2">
    <source>
        <dbReference type="EMBL" id="OAA53310.1"/>
    </source>
</evidence>
<dbReference type="PANTHER" id="PTHR40644:SF1">
    <property type="entry name" value="UPF0653 PROTEIN C607.02C"/>
    <property type="match status" value="1"/>
</dbReference>
<feature type="region of interest" description="Disordered" evidence="1">
    <location>
        <begin position="1"/>
        <end position="24"/>
    </location>
</feature>
<dbReference type="PANTHER" id="PTHR40644">
    <property type="entry name" value="UPF0653 PROTEIN C607.02C"/>
    <property type="match status" value="1"/>
</dbReference>
<organism evidence="2 3">
    <name type="scientific">Niveomyces insectorum RCEF 264</name>
    <dbReference type="NCBI Taxonomy" id="1081102"/>
    <lineage>
        <taxon>Eukaryota</taxon>
        <taxon>Fungi</taxon>
        <taxon>Dikarya</taxon>
        <taxon>Ascomycota</taxon>
        <taxon>Pezizomycotina</taxon>
        <taxon>Sordariomycetes</taxon>
        <taxon>Hypocreomycetidae</taxon>
        <taxon>Hypocreales</taxon>
        <taxon>Cordycipitaceae</taxon>
        <taxon>Niveomyces</taxon>
    </lineage>
</organism>